<feature type="region of interest" description="Disordered" evidence="1">
    <location>
        <begin position="90"/>
        <end position="109"/>
    </location>
</feature>
<sequence>MLISPQESFVEPDARMRHSSPRHCQRHIPRFGIDRPRHVDNITINEYYNTAEPIPVLGFEQADFGESFDEYDGDDDGSLDALALLNPGQGCPGAATSRVSPGRACTGPD</sequence>
<proteinExistence type="predicted"/>
<keyword evidence="3" id="KW-1185">Reference proteome</keyword>
<organism evidence="2 3">
    <name type="scientific">Methylocaldum marinum</name>
    <dbReference type="NCBI Taxonomy" id="1432792"/>
    <lineage>
        <taxon>Bacteria</taxon>
        <taxon>Pseudomonadati</taxon>
        <taxon>Pseudomonadota</taxon>
        <taxon>Gammaproteobacteria</taxon>
        <taxon>Methylococcales</taxon>
        <taxon>Methylococcaceae</taxon>
        <taxon>Methylocaldum</taxon>
    </lineage>
</organism>
<evidence type="ECO:0000256" key="1">
    <source>
        <dbReference type="SAM" id="MobiDB-lite"/>
    </source>
</evidence>
<accession>A0A250KTK0</accession>
<name>A0A250KTK0_9GAMM</name>
<evidence type="ECO:0000313" key="2">
    <source>
        <dbReference type="EMBL" id="BBA34975.1"/>
    </source>
</evidence>
<feature type="region of interest" description="Disordered" evidence="1">
    <location>
        <begin position="1"/>
        <end position="23"/>
    </location>
</feature>
<dbReference type="KEGG" id="mmai:sS8_3032"/>
<evidence type="ECO:0000313" key="3">
    <source>
        <dbReference type="Proteomes" id="UP000266313"/>
    </source>
</evidence>
<protein>
    <submittedName>
        <fullName evidence="2">Uncharacterized protein</fullName>
    </submittedName>
</protein>
<gene>
    <name evidence="2" type="ORF">sS8_3032</name>
</gene>
<dbReference type="AlphaFoldDB" id="A0A250KTK0"/>
<reference evidence="2 3" key="1">
    <citation type="submission" date="2016-12" db="EMBL/GenBank/DDBJ databases">
        <title>Genome sequencing of Methylocaldum marinum.</title>
        <authorList>
            <person name="Takeuchi M."/>
            <person name="Kamagata Y."/>
            <person name="Hiraoka S."/>
            <person name="Oshima K."/>
            <person name="Hattori M."/>
            <person name="Iwasaki W."/>
        </authorList>
    </citation>
    <scope>NUCLEOTIDE SEQUENCE [LARGE SCALE GENOMIC DNA]</scope>
    <source>
        <strain evidence="2 3">S8</strain>
    </source>
</reference>
<dbReference type="EMBL" id="AP017928">
    <property type="protein sequence ID" value="BBA34975.1"/>
    <property type="molecule type" value="Genomic_DNA"/>
</dbReference>
<dbReference type="Proteomes" id="UP000266313">
    <property type="component" value="Chromosome"/>
</dbReference>